<dbReference type="EMBL" id="CP008956">
    <property type="protein sequence ID" value="QJQ02309.1"/>
    <property type="molecule type" value="Genomic_DNA"/>
</dbReference>
<evidence type="ECO:0000313" key="3">
    <source>
        <dbReference type="EMBL" id="QJQ02309.1"/>
    </source>
</evidence>
<keyword evidence="2" id="KW-1133">Transmembrane helix</keyword>
<feature type="transmembrane region" description="Helical" evidence="2">
    <location>
        <begin position="7"/>
        <end position="26"/>
    </location>
</feature>
<gene>
    <name evidence="3" type="ORF">C798_19315</name>
</gene>
<feature type="region of interest" description="Disordered" evidence="1">
    <location>
        <begin position="32"/>
        <end position="55"/>
    </location>
</feature>
<feature type="compositionally biased region" description="Basic and acidic residues" evidence="1">
    <location>
        <begin position="32"/>
        <end position="53"/>
    </location>
</feature>
<dbReference type="Proteomes" id="UP000501648">
    <property type="component" value="Chromosome"/>
</dbReference>
<name>A0A6M3ZUH4_9BURK</name>
<keyword evidence="2" id="KW-0812">Transmembrane</keyword>
<proteinExistence type="predicted"/>
<organism evidence="3 4">
    <name type="scientific">Herbaspirillum rubrisubalbicans Os34</name>
    <dbReference type="NCBI Taxonomy" id="1235827"/>
    <lineage>
        <taxon>Bacteria</taxon>
        <taxon>Pseudomonadati</taxon>
        <taxon>Pseudomonadota</taxon>
        <taxon>Betaproteobacteria</taxon>
        <taxon>Burkholderiales</taxon>
        <taxon>Oxalobacteraceae</taxon>
        <taxon>Herbaspirillum</taxon>
    </lineage>
</organism>
<evidence type="ECO:0000256" key="2">
    <source>
        <dbReference type="SAM" id="Phobius"/>
    </source>
</evidence>
<dbReference type="AlphaFoldDB" id="A0A6M3ZUH4"/>
<keyword evidence="2" id="KW-0472">Membrane</keyword>
<accession>A0A6M3ZUH4</accession>
<sequence length="387" mass="43074">MNWKQKFSHFFAGFLFSWVLVLVIVIPQQEEERAQGEQKDQQGQKDQKDEKEVNAPTPSIKFHLKGLVGAEKLAFFNDPAVIAALAQHGFAVHAHDIGPRDAASHDLHGYDFAFPAGTPSAEVLQARSRTQGSYQPFFSQLAIVSWRELLPALERAKVVEKQPDGDWYRIDMARLLSMSESGQLWNDLPGKPRFQQAKPVRISLGDLRSSNASQMYLALAAHVVDHDPYLGNNPPKKSTLSILSPHVPSHDGQGTAVPSSIAQFKSLGMDQVQLMAIDESEFLAYQTRRKESDPEIVLLYPAPSLVNQHVLLPFNDLARHLGELLSTDPQLQKLAVAHGYRNAAPELFTALRTKHKLAAPLSVVNRIDPARHATLENMIRSIDSTPR</sequence>
<dbReference type="RefSeq" id="WP_017453938.1">
    <property type="nucleotide sequence ID" value="NZ_CP008956.1"/>
</dbReference>
<evidence type="ECO:0000256" key="1">
    <source>
        <dbReference type="SAM" id="MobiDB-lite"/>
    </source>
</evidence>
<protein>
    <submittedName>
        <fullName evidence="3">Uncharacterized protein</fullName>
    </submittedName>
</protein>
<evidence type="ECO:0000313" key="4">
    <source>
        <dbReference type="Proteomes" id="UP000501648"/>
    </source>
</evidence>
<reference evidence="3 4" key="1">
    <citation type="journal article" date="2012" name="J. Bacteriol.">
        <title>Genome sequence of the pathogenic Herbaspirillum seropedicae strain Os34, isolated from rice roots.</title>
        <authorList>
            <person name="Ye W."/>
            <person name="Ye S."/>
            <person name="Liu J."/>
            <person name="Chang S."/>
            <person name="Chen M."/>
            <person name="Zhu B."/>
            <person name="Guo L."/>
            <person name="An Q."/>
        </authorList>
    </citation>
    <scope>NUCLEOTIDE SEQUENCE [LARGE SCALE GENOMIC DNA]</scope>
    <source>
        <strain evidence="3 4">Os34</strain>
    </source>
</reference>